<reference evidence="1" key="1">
    <citation type="submission" date="2020-11" db="EMBL/GenBank/DDBJ databases">
        <authorList>
            <consortium name="DOE Joint Genome Institute"/>
            <person name="Ahrendt S."/>
            <person name="Riley R."/>
            <person name="Andreopoulos W."/>
            <person name="Labutti K."/>
            <person name="Pangilinan J."/>
            <person name="Ruiz-Duenas F.J."/>
            <person name="Barrasa J.M."/>
            <person name="Sanchez-Garcia M."/>
            <person name="Camarero S."/>
            <person name="Miyauchi S."/>
            <person name="Serrano A."/>
            <person name="Linde D."/>
            <person name="Babiker R."/>
            <person name="Drula E."/>
            <person name="Ayuso-Fernandez I."/>
            <person name="Pacheco R."/>
            <person name="Padilla G."/>
            <person name="Ferreira P."/>
            <person name="Barriuso J."/>
            <person name="Kellner H."/>
            <person name="Castanera R."/>
            <person name="Alfaro M."/>
            <person name="Ramirez L."/>
            <person name="Pisabarro A.G."/>
            <person name="Kuo A."/>
            <person name="Tritt A."/>
            <person name="Lipzen A."/>
            <person name="He G."/>
            <person name="Yan M."/>
            <person name="Ng V."/>
            <person name="Cullen D."/>
            <person name="Martin F."/>
            <person name="Rosso M.-N."/>
            <person name="Henrissat B."/>
            <person name="Hibbett D."/>
            <person name="Martinez A.T."/>
            <person name="Grigoriev I.V."/>
        </authorList>
    </citation>
    <scope>NUCLEOTIDE SEQUENCE</scope>
    <source>
        <strain evidence="1">CBS 247.69</strain>
    </source>
</reference>
<evidence type="ECO:0000313" key="2">
    <source>
        <dbReference type="Proteomes" id="UP000807353"/>
    </source>
</evidence>
<dbReference type="AlphaFoldDB" id="A0A9P6CKW9"/>
<gene>
    <name evidence="1" type="ORF">BDZ94DRAFT_1256766</name>
</gene>
<accession>A0A9P6CKW9</accession>
<dbReference type="OrthoDB" id="2562743at2759"/>
<dbReference type="EMBL" id="MU150255">
    <property type="protein sequence ID" value="KAF9464289.1"/>
    <property type="molecule type" value="Genomic_DNA"/>
</dbReference>
<organism evidence="1 2">
    <name type="scientific">Collybia nuda</name>
    <dbReference type="NCBI Taxonomy" id="64659"/>
    <lineage>
        <taxon>Eukaryota</taxon>
        <taxon>Fungi</taxon>
        <taxon>Dikarya</taxon>
        <taxon>Basidiomycota</taxon>
        <taxon>Agaricomycotina</taxon>
        <taxon>Agaricomycetes</taxon>
        <taxon>Agaricomycetidae</taxon>
        <taxon>Agaricales</taxon>
        <taxon>Tricholomatineae</taxon>
        <taxon>Clitocybaceae</taxon>
        <taxon>Collybia</taxon>
    </lineage>
</organism>
<evidence type="ECO:0000313" key="1">
    <source>
        <dbReference type="EMBL" id="KAF9464289.1"/>
    </source>
</evidence>
<sequence>MSISQIILENATYHSLLLDSIAQLDHIPEALAQQNNHVEEGELNYKRGEAKLRTLSKMARGKREEYEDIRDSVIRRLTHTLTGRKGRFERGRVKKEGEYIEALERELTKSDSQKALFQLLTEAKEVSADLTSKAVRLESLRKELTDLYDQIFNGPTAEFPEDDRLETHVEVSQGLCDHIQRTLESERQAGNILEKADRTMLECRGRIQKALGHSEYHMWVGGDNSTRKKRKALSAAQTLARQVETLCLRAQTVSPLVQPIGPLYIAQRSYISDMFFDNIFSSITFHGKIKNSIADLARLHTRLKVQKDAATHRADVANSQLIAESRSLGEYRKALYDLRHETFQRIVSGRGIIPAERPPSYYSPEIL</sequence>
<dbReference type="PANTHER" id="PTHR21974">
    <property type="entry name" value="RE15880P"/>
    <property type="match status" value="1"/>
</dbReference>
<comment type="caution">
    <text evidence="1">The sequence shown here is derived from an EMBL/GenBank/DDBJ whole genome shotgun (WGS) entry which is preliminary data.</text>
</comment>
<protein>
    <submittedName>
        <fullName evidence="1">Uncharacterized protein</fullName>
    </submittedName>
</protein>
<dbReference type="Proteomes" id="UP000807353">
    <property type="component" value="Unassembled WGS sequence"/>
</dbReference>
<dbReference type="PANTHER" id="PTHR21974:SF2">
    <property type="entry name" value="RE15880P"/>
    <property type="match status" value="1"/>
</dbReference>
<name>A0A9P6CKW9_9AGAR</name>
<proteinExistence type="predicted"/>
<keyword evidence="2" id="KW-1185">Reference proteome</keyword>